<evidence type="ECO:0000256" key="4">
    <source>
        <dbReference type="ARBA" id="ARBA00022801"/>
    </source>
</evidence>
<comment type="cofactor">
    <cofactor evidence="1">
        <name>Mn(2+)</name>
        <dbReference type="ChEBI" id="CHEBI:29035"/>
    </cofactor>
</comment>
<keyword evidence="9" id="KW-1185">Reference proteome</keyword>
<proteinExistence type="predicted"/>
<dbReference type="OrthoDB" id="9802805at2"/>
<keyword evidence="4 8" id="KW-0378">Hydrolase</keyword>
<dbReference type="PATRIC" id="fig|908809.3.peg.50"/>
<evidence type="ECO:0000259" key="7">
    <source>
        <dbReference type="PROSITE" id="PS51462"/>
    </source>
</evidence>
<dbReference type="SUPFAM" id="SSF55811">
    <property type="entry name" value="Nudix"/>
    <property type="match status" value="1"/>
</dbReference>
<dbReference type="PANTHER" id="PTHR12992:SF11">
    <property type="entry name" value="MITOCHONDRIAL COENZYME A DIPHOSPHATASE NUDT8"/>
    <property type="match status" value="1"/>
</dbReference>
<dbReference type="GO" id="GO:0010945">
    <property type="term" value="F:coenzyme A diphosphatase activity"/>
    <property type="evidence" value="ECO:0007669"/>
    <property type="project" value="InterPro"/>
</dbReference>
<dbReference type="Pfam" id="PF00293">
    <property type="entry name" value="NUDIX"/>
    <property type="match status" value="1"/>
</dbReference>
<reference evidence="8 9" key="1">
    <citation type="submission" date="2015-09" db="EMBL/GenBank/DDBJ databases">
        <title>Draft genome sequence of a Caloramator mitchellensis, a moderate thermophile from the Great Artesian Basin of Australia.</title>
        <authorList>
            <person name="Patel B.K."/>
        </authorList>
    </citation>
    <scope>NUCLEOTIDE SEQUENCE [LARGE SCALE GENOMIC DNA]</scope>
    <source>
        <strain evidence="8 9">VF08</strain>
    </source>
</reference>
<dbReference type="RefSeq" id="WP_057975900.1">
    <property type="nucleotide sequence ID" value="NZ_LKHP01000001.1"/>
</dbReference>
<feature type="domain" description="Nudix hydrolase" evidence="7">
    <location>
        <begin position="22"/>
        <end position="153"/>
    </location>
</feature>
<keyword evidence="6" id="KW-0464">Manganese</keyword>
<dbReference type="Gene3D" id="3.90.79.10">
    <property type="entry name" value="Nucleoside Triphosphate Pyrophosphohydrolase"/>
    <property type="match status" value="1"/>
</dbReference>
<dbReference type="AlphaFoldDB" id="A0A0R3K3H3"/>
<evidence type="ECO:0000256" key="6">
    <source>
        <dbReference type="ARBA" id="ARBA00023211"/>
    </source>
</evidence>
<dbReference type="PROSITE" id="PS51462">
    <property type="entry name" value="NUDIX"/>
    <property type="match status" value="1"/>
</dbReference>
<sequence>MEYSKIRDIYNQIGIVGENYDLKSYAVTIPLVEINNIKNIVFEVRSMNLSQPGEISLPGGKIEKNESKLEAAIRETCEELLMKKEDFEVISQADVLVTQYGKIIYPFIVLIKDLKKISYSKSEVEKLIFVPIDFFLKNQPQIMKVKVITQPLEEFPYDIGVKAEDYHWQSGLLNVYFYKYQDYIVWGLTAKIIHSFINKIGKLETE</sequence>
<evidence type="ECO:0000313" key="9">
    <source>
        <dbReference type="Proteomes" id="UP000052015"/>
    </source>
</evidence>
<name>A0A0R3K3H3_CALMK</name>
<comment type="cofactor">
    <cofactor evidence="2">
        <name>Mg(2+)</name>
        <dbReference type="ChEBI" id="CHEBI:18420"/>
    </cofactor>
</comment>
<evidence type="ECO:0000256" key="2">
    <source>
        <dbReference type="ARBA" id="ARBA00001946"/>
    </source>
</evidence>
<protein>
    <submittedName>
        <fullName evidence="8">Putative Nudix hydrolase NudL</fullName>
    </submittedName>
</protein>
<dbReference type="InterPro" id="IPR015797">
    <property type="entry name" value="NUDIX_hydrolase-like_dom_sf"/>
</dbReference>
<organism evidence="8 9">
    <name type="scientific">Caloramator mitchellensis</name>
    <dbReference type="NCBI Taxonomy" id="908809"/>
    <lineage>
        <taxon>Bacteria</taxon>
        <taxon>Bacillati</taxon>
        <taxon>Bacillota</taxon>
        <taxon>Clostridia</taxon>
        <taxon>Eubacteriales</taxon>
        <taxon>Clostridiaceae</taxon>
        <taxon>Caloramator</taxon>
    </lineage>
</organism>
<dbReference type="InterPro" id="IPR000086">
    <property type="entry name" value="NUDIX_hydrolase_dom"/>
</dbReference>
<keyword evidence="3" id="KW-0479">Metal-binding</keyword>
<dbReference type="PANTHER" id="PTHR12992">
    <property type="entry name" value="NUDIX HYDROLASE"/>
    <property type="match status" value="1"/>
</dbReference>
<dbReference type="STRING" id="908809.ABG79_00049"/>
<dbReference type="InterPro" id="IPR045121">
    <property type="entry name" value="CoAse"/>
</dbReference>
<comment type="caution">
    <text evidence="8">The sequence shown here is derived from an EMBL/GenBank/DDBJ whole genome shotgun (WGS) entry which is preliminary data.</text>
</comment>
<keyword evidence="5" id="KW-0460">Magnesium</keyword>
<evidence type="ECO:0000256" key="5">
    <source>
        <dbReference type="ARBA" id="ARBA00022842"/>
    </source>
</evidence>
<dbReference type="EMBL" id="LKHP01000001">
    <property type="protein sequence ID" value="KRQ87884.1"/>
    <property type="molecule type" value="Genomic_DNA"/>
</dbReference>
<gene>
    <name evidence="8" type="primary">nudL</name>
    <name evidence="8" type="ORF">ABG79_00049</name>
</gene>
<evidence type="ECO:0000256" key="1">
    <source>
        <dbReference type="ARBA" id="ARBA00001936"/>
    </source>
</evidence>
<accession>A0A0R3K3H3</accession>
<dbReference type="CDD" id="cd03426">
    <property type="entry name" value="NUDIX_CoAse_Nudt7"/>
    <property type="match status" value="1"/>
</dbReference>
<dbReference type="GO" id="GO:0046872">
    <property type="term" value="F:metal ion binding"/>
    <property type="evidence" value="ECO:0007669"/>
    <property type="project" value="UniProtKB-KW"/>
</dbReference>
<dbReference type="Proteomes" id="UP000052015">
    <property type="component" value="Unassembled WGS sequence"/>
</dbReference>
<evidence type="ECO:0000256" key="3">
    <source>
        <dbReference type="ARBA" id="ARBA00022723"/>
    </source>
</evidence>
<evidence type="ECO:0000313" key="8">
    <source>
        <dbReference type="EMBL" id="KRQ87884.1"/>
    </source>
</evidence>